<accession>A0A916YG48</accession>
<dbReference type="Proteomes" id="UP000609064">
    <property type="component" value="Unassembled WGS sequence"/>
</dbReference>
<proteinExistence type="predicted"/>
<protein>
    <submittedName>
        <fullName evidence="1">Uncharacterized protein</fullName>
    </submittedName>
</protein>
<evidence type="ECO:0000313" key="1">
    <source>
        <dbReference type="EMBL" id="GGD43186.1"/>
    </source>
</evidence>
<keyword evidence="2" id="KW-1185">Reference proteome</keyword>
<sequence>MIYEQLESKIASNNYLTLQGQYRKFRAGVRYEAYLPPLLGYPYNLEGRGLVNKFITYQNDKITATIGNFYEQFGSGMILRTQEQRFLGMDTSLDGFQLKTNPTKNYTVKLIGGKQRLGFKHADGVVIGLDNDFRLSKDSASNQWSGGLSFVNKNEPYDGILTSVKPNVWAVGGRLNFQRNNFSFSTEYITKSADATPANRYITRRGSGLLLSSNLDFEKLSLALNLKRIENFDFRSQRSETLNNALLSFIPATTKQHSYRLLTLYPYASQVMGEVGGQIDVVYSPNETTTITSNFAALNALNKKTIEGEEGYKSNFFEIGKEKYYRDLNIEFEKKWSKKFKTNMVFVYLNYNKGQILGTYQEMVKSYTFIFDATYKFLKKRALRFELQHLATKQDKGNWAMSLIEYSVSPKYFFYISDEINYRNFSFEKVTHYPNIGSAFSYKSHRLSVGYGRQREGLLCVGGICRLMPAYTGFSASLTSSF</sequence>
<reference evidence="1" key="1">
    <citation type="journal article" date="2014" name="Int. J. Syst. Evol. Microbiol.">
        <title>Complete genome sequence of Corynebacterium casei LMG S-19264T (=DSM 44701T), isolated from a smear-ripened cheese.</title>
        <authorList>
            <consortium name="US DOE Joint Genome Institute (JGI-PGF)"/>
            <person name="Walter F."/>
            <person name="Albersmeier A."/>
            <person name="Kalinowski J."/>
            <person name="Ruckert C."/>
        </authorList>
    </citation>
    <scope>NUCLEOTIDE SEQUENCE</scope>
    <source>
        <strain evidence="1">CGMCC 1.15958</strain>
    </source>
</reference>
<evidence type="ECO:0000313" key="2">
    <source>
        <dbReference type="Proteomes" id="UP000609064"/>
    </source>
</evidence>
<organism evidence="1 2">
    <name type="scientific">Emticicia aquatilis</name>
    <dbReference type="NCBI Taxonomy" id="1537369"/>
    <lineage>
        <taxon>Bacteria</taxon>
        <taxon>Pseudomonadati</taxon>
        <taxon>Bacteroidota</taxon>
        <taxon>Cytophagia</taxon>
        <taxon>Cytophagales</taxon>
        <taxon>Leadbetterellaceae</taxon>
        <taxon>Emticicia</taxon>
    </lineage>
</organism>
<dbReference type="AlphaFoldDB" id="A0A916YG48"/>
<name>A0A916YG48_9BACT</name>
<gene>
    <name evidence="1" type="ORF">GCM10011514_03900</name>
</gene>
<comment type="caution">
    <text evidence="1">The sequence shown here is derived from an EMBL/GenBank/DDBJ whole genome shotgun (WGS) entry which is preliminary data.</text>
</comment>
<dbReference type="Pfam" id="PF19494">
    <property type="entry name" value="DUF6029"/>
    <property type="match status" value="1"/>
</dbReference>
<dbReference type="InterPro" id="IPR046070">
    <property type="entry name" value="DUF6029"/>
</dbReference>
<reference evidence="1" key="2">
    <citation type="submission" date="2020-09" db="EMBL/GenBank/DDBJ databases">
        <authorList>
            <person name="Sun Q."/>
            <person name="Zhou Y."/>
        </authorList>
    </citation>
    <scope>NUCLEOTIDE SEQUENCE</scope>
    <source>
        <strain evidence="1">CGMCC 1.15958</strain>
    </source>
</reference>
<dbReference type="EMBL" id="BMKK01000001">
    <property type="protein sequence ID" value="GGD43186.1"/>
    <property type="molecule type" value="Genomic_DNA"/>
</dbReference>